<dbReference type="EMBL" id="JARJCM010000172">
    <property type="protein sequence ID" value="KAJ7024336.1"/>
    <property type="molecule type" value="Genomic_DNA"/>
</dbReference>
<comment type="caution">
    <text evidence="2">The sequence shown here is derived from an EMBL/GenBank/DDBJ whole genome shotgun (WGS) entry which is preliminary data.</text>
</comment>
<gene>
    <name evidence="2" type="ORF">C8F04DRAFT_164991</name>
</gene>
<evidence type="ECO:0000313" key="2">
    <source>
        <dbReference type="EMBL" id="KAJ7024336.1"/>
    </source>
</evidence>
<sequence length="176" mass="19143">MMPPTHNSHRHTRYSPIPNHCTEPPSRNPTALLRAFLSTTPLELLEALSPPTASASPDSPVIQPTLSDPVDSTAVEDTQVPLVDERVLEDDSVNLRGDPSSPSTGTDDEAWRSWSWDQFAYWDGPPVTVTSPEFDVKEKWVLTEEESASMAARNAGEANGKLTLGAKIEADGCHVP</sequence>
<accession>A0AAD6WUV1</accession>
<dbReference type="AlphaFoldDB" id="A0AAD6WUV1"/>
<feature type="region of interest" description="Disordered" evidence="1">
    <location>
        <begin position="1"/>
        <end position="29"/>
    </location>
</feature>
<organism evidence="2 3">
    <name type="scientific">Mycena alexandri</name>
    <dbReference type="NCBI Taxonomy" id="1745969"/>
    <lineage>
        <taxon>Eukaryota</taxon>
        <taxon>Fungi</taxon>
        <taxon>Dikarya</taxon>
        <taxon>Basidiomycota</taxon>
        <taxon>Agaricomycotina</taxon>
        <taxon>Agaricomycetes</taxon>
        <taxon>Agaricomycetidae</taxon>
        <taxon>Agaricales</taxon>
        <taxon>Marasmiineae</taxon>
        <taxon>Mycenaceae</taxon>
        <taxon>Mycena</taxon>
    </lineage>
</organism>
<proteinExistence type="predicted"/>
<keyword evidence="3" id="KW-1185">Reference proteome</keyword>
<feature type="region of interest" description="Disordered" evidence="1">
    <location>
        <begin position="49"/>
        <end position="109"/>
    </location>
</feature>
<evidence type="ECO:0000256" key="1">
    <source>
        <dbReference type="SAM" id="MobiDB-lite"/>
    </source>
</evidence>
<evidence type="ECO:0000313" key="3">
    <source>
        <dbReference type="Proteomes" id="UP001218188"/>
    </source>
</evidence>
<feature type="compositionally biased region" description="Low complexity" evidence="1">
    <location>
        <begin position="49"/>
        <end position="60"/>
    </location>
</feature>
<reference evidence="2" key="1">
    <citation type="submission" date="2023-03" db="EMBL/GenBank/DDBJ databases">
        <title>Massive genome expansion in bonnet fungi (Mycena s.s.) driven by repeated elements and novel gene families across ecological guilds.</title>
        <authorList>
            <consortium name="Lawrence Berkeley National Laboratory"/>
            <person name="Harder C.B."/>
            <person name="Miyauchi S."/>
            <person name="Viragh M."/>
            <person name="Kuo A."/>
            <person name="Thoen E."/>
            <person name="Andreopoulos B."/>
            <person name="Lu D."/>
            <person name="Skrede I."/>
            <person name="Drula E."/>
            <person name="Henrissat B."/>
            <person name="Morin E."/>
            <person name="Kohler A."/>
            <person name="Barry K."/>
            <person name="LaButti K."/>
            <person name="Morin E."/>
            <person name="Salamov A."/>
            <person name="Lipzen A."/>
            <person name="Mereny Z."/>
            <person name="Hegedus B."/>
            <person name="Baldrian P."/>
            <person name="Stursova M."/>
            <person name="Weitz H."/>
            <person name="Taylor A."/>
            <person name="Grigoriev I.V."/>
            <person name="Nagy L.G."/>
            <person name="Martin F."/>
            <person name="Kauserud H."/>
        </authorList>
    </citation>
    <scope>NUCLEOTIDE SEQUENCE</scope>
    <source>
        <strain evidence="2">CBHHK200</strain>
    </source>
</reference>
<protein>
    <submittedName>
        <fullName evidence="2">Uncharacterized protein</fullName>
    </submittedName>
</protein>
<dbReference type="Proteomes" id="UP001218188">
    <property type="component" value="Unassembled WGS sequence"/>
</dbReference>
<name>A0AAD6WUV1_9AGAR</name>